<dbReference type="Proteomes" id="UP000009881">
    <property type="component" value="Unassembled WGS sequence"/>
</dbReference>
<feature type="site" description="Participates in a stacking interaction with the thymidine ring of dTDP-4-oxo-6-deoxyglucose" evidence="6">
    <location>
        <position position="137"/>
    </location>
</feature>
<dbReference type="GO" id="GO:0019305">
    <property type="term" value="P:dTDP-rhamnose biosynthetic process"/>
    <property type="evidence" value="ECO:0007669"/>
    <property type="project" value="UniProtKB-UniRule"/>
</dbReference>
<evidence type="ECO:0000256" key="6">
    <source>
        <dbReference type="PIRSR" id="PIRSR600888-3"/>
    </source>
</evidence>
<comment type="pathway">
    <text evidence="7">Carbohydrate biosynthesis; dTDP-L-rhamnose biosynthesis.</text>
</comment>
<keyword evidence="9" id="KW-1185">Reference proteome</keyword>
<name>K9GN98_9PROT</name>
<evidence type="ECO:0000256" key="7">
    <source>
        <dbReference type="RuleBase" id="RU364069"/>
    </source>
</evidence>
<comment type="function">
    <text evidence="2 7">Catalyzes the epimerization of the C3' and C5'positions of dTDP-6-deoxy-D-xylo-4-hexulose, forming dTDP-6-deoxy-L-lyxo-4-hexulose.</text>
</comment>
<dbReference type="Pfam" id="PF00908">
    <property type="entry name" value="dTDP_sugar_isom"/>
    <property type="match status" value="1"/>
</dbReference>
<proteinExistence type="inferred from homology"/>
<comment type="similarity">
    <text evidence="7">Belongs to the dTDP-4-dehydrorhamnose 3,5-epimerase family.</text>
</comment>
<dbReference type="EC" id="5.1.3.13" evidence="3 7"/>
<dbReference type="STRING" id="1238182.C882_2892"/>
<dbReference type="PATRIC" id="fig|1238182.3.peg.4443"/>
<dbReference type="InterPro" id="IPR014710">
    <property type="entry name" value="RmlC-like_jellyroll"/>
</dbReference>
<gene>
    <name evidence="8" type="ORF">C882_2892</name>
</gene>
<dbReference type="InterPro" id="IPR011051">
    <property type="entry name" value="RmlC_Cupin_sf"/>
</dbReference>
<accession>K9GN98</accession>
<evidence type="ECO:0000313" key="8">
    <source>
        <dbReference type="EMBL" id="EKV26124.1"/>
    </source>
</evidence>
<evidence type="ECO:0000256" key="4">
    <source>
        <dbReference type="ARBA" id="ARBA00019595"/>
    </source>
</evidence>
<dbReference type="EMBL" id="ANHY01000037">
    <property type="protein sequence ID" value="EKV26124.1"/>
    <property type="molecule type" value="Genomic_DNA"/>
</dbReference>
<dbReference type="SUPFAM" id="SSF51182">
    <property type="entry name" value="RmlC-like cupins"/>
    <property type="match status" value="1"/>
</dbReference>
<dbReference type="Gene3D" id="2.60.120.10">
    <property type="entry name" value="Jelly Rolls"/>
    <property type="match status" value="1"/>
</dbReference>
<evidence type="ECO:0000313" key="9">
    <source>
        <dbReference type="Proteomes" id="UP000009881"/>
    </source>
</evidence>
<comment type="catalytic activity">
    <reaction evidence="1 7">
        <text>dTDP-4-dehydro-6-deoxy-alpha-D-glucose = dTDP-4-dehydro-beta-L-rhamnose</text>
        <dbReference type="Rhea" id="RHEA:16969"/>
        <dbReference type="ChEBI" id="CHEBI:57649"/>
        <dbReference type="ChEBI" id="CHEBI:62830"/>
        <dbReference type="EC" id="5.1.3.13"/>
    </reaction>
</comment>
<dbReference type="OrthoDB" id="9800680at2"/>
<feature type="active site" description="Proton donor" evidence="5">
    <location>
        <position position="131"/>
    </location>
</feature>
<dbReference type="PANTHER" id="PTHR21047">
    <property type="entry name" value="DTDP-6-DEOXY-D-GLUCOSE-3,5 EPIMERASE"/>
    <property type="match status" value="1"/>
</dbReference>
<dbReference type="GO" id="GO:0005829">
    <property type="term" value="C:cytosol"/>
    <property type="evidence" value="ECO:0007669"/>
    <property type="project" value="TreeGrafter"/>
</dbReference>
<keyword evidence="7" id="KW-0413">Isomerase</keyword>
<dbReference type="AlphaFoldDB" id="K9GN98"/>
<evidence type="ECO:0000256" key="5">
    <source>
        <dbReference type="PIRSR" id="PIRSR600888-1"/>
    </source>
</evidence>
<evidence type="ECO:0000256" key="1">
    <source>
        <dbReference type="ARBA" id="ARBA00001298"/>
    </source>
</evidence>
<dbReference type="RefSeq" id="WP_009542883.1">
    <property type="nucleotide sequence ID" value="NZ_ANHY01000037.1"/>
</dbReference>
<comment type="subunit">
    <text evidence="7">Homodimer.</text>
</comment>
<protein>
    <recommendedName>
        <fullName evidence="4 7">dTDP-4-dehydrorhamnose 3,5-epimerase</fullName>
        <ecNumber evidence="3 7">5.1.3.13</ecNumber>
    </recommendedName>
    <alternativeName>
        <fullName evidence="7">Thymidine diphospho-4-keto-rhamnose 3,5-epimerase</fullName>
    </alternativeName>
</protein>
<evidence type="ECO:0000256" key="3">
    <source>
        <dbReference type="ARBA" id="ARBA00012098"/>
    </source>
</evidence>
<dbReference type="GO" id="GO:0000271">
    <property type="term" value="P:polysaccharide biosynthetic process"/>
    <property type="evidence" value="ECO:0007669"/>
    <property type="project" value="TreeGrafter"/>
</dbReference>
<dbReference type="UniPathway" id="UPA00124"/>
<organism evidence="8 9">
    <name type="scientific">Caenispirillum salinarum AK4</name>
    <dbReference type="NCBI Taxonomy" id="1238182"/>
    <lineage>
        <taxon>Bacteria</taxon>
        <taxon>Pseudomonadati</taxon>
        <taxon>Pseudomonadota</taxon>
        <taxon>Alphaproteobacteria</taxon>
        <taxon>Rhodospirillales</taxon>
        <taxon>Novispirillaceae</taxon>
        <taxon>Caenispirillum</taxon>
    </lineage>
</organism>
<sequence length="193" mass="21274">MKVFETPLPGVLLIEPRLFRDSRGVLLEAWQAERYRREAGISLPFVQDTVSRSGAGVLRGLHLQHPRAQGKLVLVLSGAVFDVAVDMRSDSPAFGRWFGATLDADTARQMWVPPGFAHGFKVIGDHAVVLYKCTDVYAPEAEIGVAWDDPDIAIFWPEGAPVLSEKDRRLPRLADIPRHTLPRMADAGRGPVA</sequence>
<dbReference type="CDD" id="cd00438">
    <property type="entry name" value="cupin_RmlC"/>
    <property type="match status" value="1"/>
</dbReference>
<dbReference type="NCBIfam" id="TIGR01221">
    <property type="entry name" value="rmlC"/>
    <property type="match status" value="1"/>
</dbReference>
<evidence type="ECO:0000256" key="2">
    <source>
        <dbReference type="ARBA" id="ARBA00001997"/>
    </source>
</evidence>
<reference evidence="8 9" key="1">
    <citation type="journal article" date="2013" name="Genome Announc.">
        <title>Draft Genome Sequence of an Alphaproteobacterium, Caenispirillum salinarum AK4(T), Isolated from a Solar Saltern.</title>
        <authorList>
            <person name="Khatri I."/>
            <person name="Singh A."/>
            <person name="Korpole S."/>
            <person name="Pinnaka A.K."/>
            <person name="Subramanian S."/>
        </authorList>
    </citation>
    <scope>NUCLEOTIDE SEQUENCE [LARGE SCALE GENOMIC DNA]</scope>
    <source>
        <strain evidence="8 9">AK4</strain>
    </source>
</reference>
<dbReference type="PANTHER" id="PTHR21047:SF2">
    <property type="entry name" value="THYMIDINE DIPHOSPHO-4-KETO-RHAMNOSE 3,5-EPIMERASE"/>
    <property type="match status" value="1"/>
</dbReference>
<dbReference type="InterPro" id="IPR000888">
    <property type="entry name" value="RmlC-like"/>
</dbReference>
<dbReference type="eggNOG" id="COG1898">
    <property type="taxonomic scope" value="Bacteria"/>
</dbReference>
<comment type="caution">
    <text evidence="8">The sequence shown here is derived from an EMBL/GenBank/DDBJ whole genome shotgun (WGS) entry which is preliminary data.</text>
</comment>
<dbReference type="GO" id="GO:0008830">
    <property type="term" value="F:dTDP-4-dehydrorhamnose 3,5-epimerase activity"/>
    <property type="evidence" value="ECO:0007669"/>
    <property type="project" value="UniProtKB-UniRule"/>
</dbReference>
<feature type="active site" description="Proton acceptor" evidence="5">
    <location>
        <position position="62"/>
    </location>
</feature>